<dbReference type="EMBL" id="NOIG01000014">
    <property type="protein sequence ID" value="OYD47949.1"/>
    <property type="molecule type" value="Genomic_DNA"/>
</dbReference>
<accession>A0A235EG40</accession>
<gene>
    <name evidence="1" type="ORF">CBY09_22195</name>
</gene>
<sequence length="202" mass="22191">MKKISFAEFDAWTTRQARLIQENAFFDAAHAFEDEGVMFHQGDLVVDELMVAPVTVIDGNVSARKIGYPYDVGLLVVTGNLTCEHIGRMSFDVIVGGHLHAQSVCVNTSNDYLLRVGGNITCDFFSEYGCAVEVQGKIICPKVLSLMNKVVAHGGIEGELIDNFRGKDVAQVLISEVLADDGYFDEEKFEACVRSGKSPYKD</sequence>
<dbReference type="OrthoDB" id="1776524at2"/>
<dbReference type="Proteomes" id="UP000215441">
    <property type="component" value="Unassembled WGS sequence"/>
</dbReference>
<evidence type="ECO:0000313" key="2">
    <source>
        <dbReference type="Proteomes" id="UP000215441"/>
    </source>
</evidence>
<dbReference type="AlphaFoldDB" id="A0A235EG40"/>
<reference evidence="1 2" key="1">
    <citation type="submission" date="2017-07" db="EMBL/GenBank/DDBJ databases">
        <title>Acidovorax KNDSW TSA 6 genome sequence and assembly.</title>
        <authorList>
            <person name="Mayilraj S."/>
        </authorList>
    </citation>
    <scope>NUCLEOTIDE SEQUENCE [LARGE SCALE GENOMIC DNA]</scope>
    <source>
        <strain evidence="1 2">KNDSW-TSA6</strain>
    </source>
</reference>
<proteinExistence type="predicted"/>
<keyword evidence="2" id="KW-1185">Reference proteome</keyword>
<organism evidence="1 2">
    <name type="scientific">Acidovorax kalamii</name>
    <dbReference type="NCBI Taxonomy" id="2004485"/>
    <lineage>
        <taxon>Bacteria</taxon>
        <taxon>Pseudomonadati</taxon>
        <taxon>Pseudomonadota</taxon>
        <taxon>Betaproteobacteria</taxon>
        <taxon>Burkholderiales</taxon>
        <taxon>Comamonadaceae</taxon>
        <taxon>Acidovorax</taxon>
    </lineage>
</organism>
<protein>
    <submittedName>
        <fullName evidence="1">Uncharacterized protein</fullName>
    </submittedName>
</protein>
<comment type="caution">
    <text evidence="1">The sequence shown here is derived from an EMBL/GenBank/DDBJ whole genome shotgun (WGS) entry which is preliminary data.</text>
</comment>
<evidence type="ECO:0000313" key="1">
    <source>
        <dbReference type="EMBL" id="OYD47949.1"/>
    </source>
</evidence>
<name>A0A235EG40_9BURK</name>
<dbReference type="RefSeq" id="WP_094291751.1">
    <property type="nucleotide sequence ID" value="NZ_NOIG01000014.1"/>
</dbReference>